<dbReference type="EMBL" id="CP072133">
    <property type="protein sequence ID" value="QTH72277.1"/>
    <property type="molecule type" value="Genomic_DNA"/>
</dbReference>
<accession>A0A975DJG9</accession>
<dbReference type="RefSeq" id="WP_208843899.1">
    <property type="nucleotide sequence ID" value="NZ_CP072133.1"/>
</dbReference>
<dbReference type="GO" id="GO:0030638">
    <property type="term" value="P:polyketide metabolic process"/>
    <property type="evidence" value="ECO:0007669"/>
    <property type="project" value="InterPro"/>
</dbReference>
<sequence length="159" mass="18330">MHGPKINMNKLTKLHWSENDLNNAKLAVEFVQRIMNDHDFNGIRELYRGQQYTQHNRNIADGIEGVIEAVSRLVNNAPEFSYDIKHILVDGDHVVLHSHVTLKAKHRGIETEGFNIMDTWRVENGRLVEHWDAVQGISFSMRLYALLTGGKIRNKNSIF</sequence>
<dbReference type="KEGG" id="pxi:J5O05_05220"/>
<dbReference type="AlphaFoldDB" id="A0A975DJG9"/>
<dbReference type="SUPFAM" id="SSF54427">
    <property type="entry name" value="NTF2-like"/>
    <property type="match status" value="1"/>
</dbReference>
<evidence type="ECO:0000313" key="1">
    <source>
        <dbReference type="EMBL" id="QTH72277.1"/>
    </source>
</evidence>
<protein>
    <submittedName>
        <fullName evidence="1">Nuclear transport factor 2 family protein</fullName>
    </submittedName>
</protein>
<dbReference type="InterPro" id="IPR032710">
    <property type="entry name" value="NTF2-like_dom_sf"/>
</dbReference>
<name>A0A975DJG9_9GAMM</name>
<organism evidence="1 2">
    <name type="scientific">Pseudoalteromonas xiamenensis</name>
    <dbReference type="NCBI Taxonomy" id="882626"/>
    <lineage>
        <taxon>Bacteria</taxon>
        <taxon>Pseudomonadati</taxon>
        <taxon>Pseudomonadota</taxon>
        <taxon>Gammaproteobacteria</taxon>
        <taxon>Alteromonadales</taxon>
        <taxon>Pseudoalteromonadaceae</taxon>
        <taxon>Pseudoalteromonas</taxon>
    </lineage>
</organism>
<dbReference type="Proteomes" id="UP000664904">
    <property type="component" value="Chromosome"/>
</dbReference>
<dbReference type="Gene3D" id="3.10.450.50">
    <property type="match status" value="1"/>
</dbReference>
<reference evidence="1" key="1">
    <citation type="submission" date="2021-03" db="EMBL/GenBank/DDBJ databases">
        <title>Complete Genome of Pseudoalteromonas xiamenensis STKMTI.2, a new potential marine bacterium producing anti-Vibrio compounds.</title>
        <authorList>
            <person name="Handayani D.P."/>
            <person name="Isnansetyo A."/>
            <person name="Istiqomah I."/>
            <person name="Jumina J."/>
        </authorList>
    </citation>
    <scope>NUCLEOTIDE SEQUENCE</scope>
    <source>
        <strain evidence="1">STKMTI.2</strain>
    </source>
</reference>
<dbReference type="Pfam" id="PF07366">
    <property type="entry name" value="SnoaL"/>
    <property type="match status" value="1"/>
</dbReference>
<proteinExistence type="predicted"/>
<evidence type="ECO:0000313" key="2">
    <source>
        <dbReference type="Proteomes" id="UP000664904"/>
    </source>
</evidence>
<gene>
    <name evidence="1" type="ORF">J5O05_05220</name>
</gene>
<keyword evidence="2" id="KW-1185">Reference proteome</keyword>
<dbReference type="InterPro" id="IPR009959">
    <property type="entry name" value="Cyclase_SnoaL-like"/>
</dbReference>